<sequence>MLISYVLNRTISQIQLINSNLIVGKCLFYNLYSFLAHNQYYSTMDGSKKDILEKYGSYSNYLIQKEVENRETKLKNETMSKYVRKLKMREINLLRAPILYEGPIYINYWMRKRRSGARK</sequence>
<dbReference type="EMBL" id="CP056071">
    <property type="protein sequence ID" value="UVC49941.1"/>
    <property type="molecule type" value="Genomic_DNA"/>
</dbReference>
<gene>
    <name evidence="1" type="ORF">MACK_003563</name>
</gene>
<dbReference type="AlphaFoldDB" id="A0A976SJF3"/>
<evidence type="ECO:0000313" key="1">
    <source>
        <dbReference type="EMBL" id="UVC49941.1"/>
    </source>
</evidence>
<dbReference type="Proteomes" id="UP000244811">
    <property type="component" value="Chromosome 2"/>
</dbReference>
<accession>A0A976SJF3</accession>
<proteinExistence type="predicted"/>
<protein>
    <submittedName>
        <fullName evidence="1">Uncharacterized protein</fullName>
    </submittedName>
</protein>
<reference evidence="1" key="1">
    <citation type="submission" date="2022-07" db="EMBL/GenBank/DDBJ databases">
        <title>Evaluation of T. orientalis genome assembly methods using nanopore sequencing and analysis of variation between genomes.</title>
        <authorList>
            <person name="Yam J."/>
            <person name="Micallef M.L."/>
            <person name="Liu M."/>
            <person name="Djordjevic S.P."/>
            <person name="Bogema D.R."/>
            <person name="Jenkins C."/>
        </authorList>
    </citation>
    <scope>NUCLEOTIDE SEQUENCE</scope>
    <source>
        <strain evidence="1">Goon Nure</strain>
    </source>
</reference>
<evidence type="ECO:0000313" key="2">
    <source>
        <dbReference type="Proteomes" id="UP000244811"/>
    </source>
</evidence>
<organism evidence="1 2">
    <name type="scientific">Theileria orientalis</name>
    <dbReference type="NCBI Taxonomy" id="68886"/>
    <lineage>
        <taxon>Eukaryota</taxon>
        <taxon>Sar</taxon>
        <taxon>Alveolata</taxon>
        <taxon>Apicomplexa</taxon>
        <taxon>Aconoidasida</taxon>
        <taxon>Piroplasmida</taxon>
        <taxon>Theileriidae</taxon>
        <taxon>Theileria</taxon>
    </lineage>
</organism>
<name>A0A976SJF3_THEOR</name>